<keyword evidence="3" id="KW-1185">Reference proteome</keyword>
<reference evidence="2" key="2">
    <citation type="submission" date="2021-04" db="EMBL/GenBank/DDBJ databases">
        <authorList>
            <person name="Podell S."/>
        </authorList>
    </citation>
    <scope>NUCLEOTIDE SEQUENCE</scope>
    <source>
        <strain evidence="2">Hildebrandi</strain>
    </source>
</reference>
<name>A0A9K3LBV9_9STRA</name>
<dbReference type="InterPro" id="IPR051181">
    <property type="entry name" value="CAF1_poly(A)_ribonucleases"/>
</dbReference>
<comment type="caution">
    <text evidence="2">The sequence shown here is derived from an EMBL/GenBank/DDBJ whole genome shotgun (WGS) entry which is preliminary data.</text>
</comment>
<dbReference type="Pfam" id="PF04857">
    <property type="entry name" value="CAF1"/>
    <property type="match status" value="1"/>
</dbReference>
<evidence type="ECO:0000313" key="3">
    <source>
        <dbReference type="Proteomes" id="UP000693970"/>
    </source>
</evidence>
<sequence>MASPQGTIEVTKSNFVEKSNDFIKHLPNASFIAIDEEMTGISLPPNEVTPMSKEDSPAHRYSALKRVPERYSIIQLGISLFEQKSVTETAERDAASFIVRRYKFTMFPGADPNLSREITMHPSAMHFLRENNMSFDTWVQDGIPFCTKFNAQKVVERFLERHQRRIKAAPIMSPNNSQRLVLSRDADKQFHARCITRLREWLDAPLPTPAPTQEGVSLLLPRCNSFLRRSLYEAIQRDYPYLVVETENEQIRVWRLTDDERANRNQRLLEEDFNKYLTESVGVYRIFLALTKACRGEPIKNDLENAILAENAAVATADFVPTAESPTRKIPLVVHNGLMDLLFLMSHFHSPILPGDWVECKDLIHSYFPIIYDTKVLATQYCAESSSRSHLQGVYEDTLESYPEWQLKNSDEESGQQAHDAAFDAYMTGVSFCGLTYTIHNQCEVLPTSSNARFKLWEVSEKLEYPRWLFGRNKLYFHLSPFTIDLETPCDPLGRRISALSTFRVSNINRGITTRDILDCVRGLTDSNQRAIHVDLFWVNDTVFLVGARITSLQQSEDQSEEIFKESGKLLRCALEGRFCNGETIELFVPPARPEKTNSIWNLWGLLGSNDSTLSERPAKRRRTE</sequence>
<dbReference type="AlphaFoldDB" id="A0A9K3LBV9"/>
<dbReference type="InterPro" id="IPR006941">
    <property type="entry name" value="RNase_CAF1"/>
</dbReference>
<dbReference type="PANTHER" id="PTHR15092:SF22">
    <property type="entry name" value="POLY(A)-SPECIFIC RIBONUCLEASE PNLDC1"/>
    <property type="match status" value="1"/>
</dbReference>
<dbReference type="EMBL" id="JAGRRH010000014">
    <property type="protein sequence ID" value="KAG7358668.1"/>
    <property type="molecule type" value="Genomic_DNA"/>
</dbReference>
<proteinExistence type="predicted"/>
<reference evidence="2" key="1">
    <citation type="journal article" date="2021" name="Sci. Rep.">
        <title>Diploid genomic architecture of Nitzschia inconspicua, an elite biomass production diatom.</title>
        <authorList>
            <person name="Oliver A."/>
            <person name="Podell S."/>
            <person name="Pinowska A."/>
            <person name="Traller J.C."/>
            <person name="Smith S.R."/>
            <person name="McClure R."/>
            <person name="Beliaev A."/>
            <person name="Bohutskyi P."/>
            <person name="Hill E.A."/>
            <person name="Rabines A."/>
            <person name="Zheng H."/>
            <person name="Allen L.Z."/>
            <person name="Kuo A."/>
            <person name="Grigoriev I.V."/>
            <person name="Allen A.E."/>
            <person name="Hazlebeck D."/>
            <person name="Allen E.E."/>
        </authorList>
    </citation>
    <scope>NUCLEOTIDE SEQUENCE</scope>
    <source>
        <strain evidence="2">Hildebrandi</strain>
    </source>
</reference>
<protein>
    <submittedName>
        <fullName evidence="2">CAF1 family ribonuclease</fullName>
    </submittedName>
</protein>
<dbReference type="EMBL" id="JAGRRH010000073">
    <property type="protein sequence ID" value="KAG7337787.1"/>
    <property type="molecule type" value="Genomic_DNA"/>
</dbReference>
<dbReference type="GO" id="GO:0000175">
    <property type="term" value="F:3'-5'-RNA exonuclease activity"/>
    <property type="evidence" value="ECO:0007669"/>
    <property type="project" value="TreeGrafter"/>
</dbReference>
<gene>
    <name evidence="2" type="ORF">IV203_015257</name>
    <name evidence="1" type="ORF">IV203_020211</name>
</gene>
<organism evidence="2 3">
    <name type="scientific">Nitzschia inconspicua</name>
    <dbReference type="NCBI Taxonomy" id="303405"/>
    <lineage>
        <taxon>Eukaryota</taxon>
        <taxon>Sar</taxon>
        <taxon>Stramenopiles</taxon>
        <taxon>Ochrophyta</taxon>
        <taxon>Bacillariophyta</taxon>
        <taxon>Bacillariophyceae</taxon>
        <taxon>Bacillariophycidae</taxon>
        <taxon>Bacillariales</taxon>
        <taxon>Bacillariaceae</taxon>
        <taxon>Nitzschia</taxon>
    </lineage>
</organism>
<dbReference type="Proteomes" id="UP000693970">
    <property type="component" value="Unassembled WGS sequence"/>
</dbReference>
<evidence type="ECO:0000313" key="1">
    <source>
        <dbReference type="EMBL" id="KAG7337787.1"/>
    </source>
</evidence>
<accession>A0A9K3LBV9</accession>
<dbReference type="GO" id="GO:0003723">
    <property type="term" value="F:RNA binding"/>
    <property type="evidence" value="ECO:0007669"/>
    <property type="project" value="TreeGrafter"/>
</dbReference>
<evidence type="ECO:0000313" key="2">
    <source>
        <dbReference type="EMBL" id="KAG7358668.1"/>
    </source>
</evidence>
<dbReference type="OrthoDB" id="1432093at2759"/>
<dbReference type="PANTHER" id="PTHR15092">
    <property type="entry name" value="POLY A -SPECIFIC RIBONUCLEASE/TARGET OF EGR1, MEMBER 1"/>
    <property type="match status" value="1"/>
</dbReference>